<name>A0A1W1VKU9_9DEIO</name>
<sequence>MRYKMLDYRNQSFMLMSAHEYDRWQDNLQRRFEDCGEAGNVHIHVRLNGEDRAYAHVDEYLEQFTVKDVAEDEARVLIRLFAADGDANHAWYGPHEIFQPRAGK</sequence>
<keyword evidence="2" id="KW-1185">Reference proteome</keyword>
<organism evidence="1 2">
    <name type="scientific">Deinococcus hopiensis KR-140</name>
    <dbReference type="NCBI Taxonomy" id="695939"/>
    <lineage>
        <taxon>Bacteria</taxon>
        <taxon>Thermotogati</taxon>
        <taxon>Deinococcota</taxon>
        <taxon>Deinococci</taxon>
        <taxon>Deinococcales</taxon>
        <taxon>Deinococcaceae</taxon>
        <taxon>Deinococcus</taxon>
    </lineage>
</organism>
<evidence type="ECO:0000313" key="1">
    <source>
        <dbReference type="EMBL" id="SMB93948.1"/>
    </source>
</evidence>
<protein>
    <submittedName>
        <fullName evidence="1">Uncharacterized protein</fullName>
    </submittedName>
</protein>
<dbReference type="AlphaFoldDB" id="A0A1W1VKU9"/>
<evidence type="ECO:0000313" key="2">
    <source>
        <dbReference type="Proteomes" id="UP000192582"/>
    </source>
</evidence>
<dbReference type="STRING" id="695939.SAMN00790413_02178"/>
<accession>A0A1W1VKU9</accession>
<dbReference type="OrthoDB" id="69030at2"/>
<reference evidence="1 2" key="1">
    <citation type="submission" date="2017-04" db="EMBL/GenBank/DDBJ databases">
        <authorList>
            <person name="Afonso C.L."/>
            <person name="Miller P.J."/>
            <person name="Scott M.A."/>
            <person name="Spackman E."/>
            <person name="Goraichik I."/>
            <person name="Dimitrov K.M."/>
            <person name="Suarez D.L."/>
            <person name="Swayne D.E."/>
        </authorList>
    </citation>
    <scope>NUCLEOTIDE SEQUENCE [LARGE SCALE GENOMIC DNA]</scope>
    <source>
        <strain evidence="1 2">KR-140</strain>
    </source>
</reference>
<dbReference type="EMBL" id="FWWU01000009">
    <property type="protein sequence ID" value="SMB93948.1"/>
    <property type="molecule type" value="Genomic_DNA"/>
</dbReference>
<proteinExistence type="predicted"/>
<dbReference type="Proteomes" id="UP000192582">
    <property type="component" value="Unassembled WGS sequence"/>
</dbReference>
<gene>
    <name evidence="1" type="ORF">SAMN00790413_02178</name>
</gene>
<dbReference type="RefSeq" id="WP_084049497.1">
    <property type="nucleotide sequence ID" value="NZ_FWWU01000009.1"/>
</dbReference>